<dbReference type="PROSITE" id="PS50885">
    <property type="entry name" value="HAMP"/>
    <property type="match status" value="1"/>
</dbReference>
<evidence type="ECO:0000256" key="8">
    <source>
        <dbReference type="ARBA" id="ARBA00022989"/>
    </source>
</evidence>
<comment type="subcellular location">
    <subcellularLocation>
        <location evidence="2">Cell membrane</location>
    </subcellularLocation>
</comment>
<dbReference type="SMART" id="SM00304">
    <property type="entry name" value="HAMP"/>
    <property type="match status" value="1"/>
</dbReference>
<sequence>MRTRLALFTGTAVAVVCLLFSAVLMLAIHRLTMQSLVREARVAGEFVASAVVRGEVSNPLPAVSDDLVRPVQVVNAQGKVVAASGELQGRPPMARFLPQAPKTHADGVVCDDMFGHNRCAVVVARQVPRAGGDWTVYSAAPALPFYVYPAVLALLGGGTIIATAAVSRGVYGSVHCSLRPVRAIRAELDEIHSTDLGRRVPLPEARDELRELALSVNYTLDRLEEALEQQRRFTSDASHELRSPITAIRVQMEAALLAPQDVDVGGLAREVLASINRLQRIASDLQTLTRLDAGAPGVREPVDVAEIVATELKGRHHTRKIVQFMEPGVIVRGDRAQLGRLVANLLDNAERHASSTVTVRVRSVPVDPGSADRFARGAAWVEILDDGAGISAQDREFVFERFARLDTARSRGAGGAGLGLPIARLIAESHGGTLTAADQAGGACFVLCLPLTASPSGLSVNGRQPALAARRQSR</sequence>
<dbReference type="InterPro" id="IPR003661">
    <property type="entry name" value="HisK_dim/P_dom"/>
</dbReference>
<keyword evidence="5" id="KW-0808">Transferase</keyword>
<reference evidence="13" key="1">
    <citation type="submission" date="2021-02" db="EMBL/GenBank/DDBJ databases">
        <title>Draft genome sequence of Microbispora sp. RL4-1S isolated from rice leaves in Thailand.</title>
        <authorList>
            <person name="Muangham S."/>
            <person name="Duangmal K."/>
        </authorList>
    </citation>
    <scope>NUCLEOTIDE SEQUENCE</scope>
    <source>
        <strain evidence="13">RL4-1S</strain>
    </source>
</reference>
<dbReference type="InterPro" id="IPR003594">
    <property type="entry name" value="HATPase_dom"/>
</dbReference>
<evidence type="ECO:0000256" key="2">
    <source>
        <dbReference type="ARBA" id="ARBA00004236"/>
    </source>
</evidence>
<dbReference type="PANTHER" id="PTHR45436">
    <property type="entry name" value="SENSOR HISTIDINE KINASE YKOH"/>
    <property type="match status" value="1"/>
</dbReference>
<keyword evidence="6" id="KW-0812">Transmembrane</keyword>
<dbReference type="SMART" id="SM00388">
    <property type="entry name" value="HisKA"/>
    <property type="match status" value="1"/>
</dbReference>
<dbReference type="AlphaFoldDB" id="A0A940WJ72"/>
<evidence type="ECO:0000256" key="3">
    <source>
        <dbReference type="ARBA" id="ARBA00012438"/>
    </source>
</evidence>
<dbReference type="Pfam" id="PF00512">
    <property type="entry name" value="HisKA"/>
    <property type="match status" value="1"/>
</dbReference>
<dbReference type="CDD" id="cd06225">
    <property type="entry name" value="HAMP"/>
    <property type="match status" value="1"/>
</dbReference>
<dbReference type="SUPFAM" id="SSF158472">
    <property type="entry name" value="HAMP domain-like"/>
    <property type="match status" value="1"/>
</dbReference>
<keyword evidence="10" id="KW-0472">Membrane</keyword>
<dbReference type="GO" id="GO:0005886">
    <property type="term" value="C:plasma membrane"/>
    <property type="evidence" value="ECO:0007669"/>
    <property type="project" value="UniProtKB-SubCell"/>
</dbReference>
<dbReference type="InterPro" id="IPR050428">
    <property type="entry name" value="TCS_sensor_his_kinase"/>
</dbReference>
<keyword evidence="9" id="KW-0902">Two-component regulatory system</keyword>
<evidence type="ECO:0000256" key="1">
    <source>
        <dbReference type="ARBA" id="ARBA00000085"/>
    </source>
</evidence>
<evidence type="ECO:0000256" key="10">
    <source>
        <dbReference type="ARBA" id="ARBA00023136"/>
    </source>
</evidence>
<gene>
    <name evidence="13" type="ORF">JOL79_22640</name>
</gene>
<dbReference type="PANTHER" id="PTHR45436:SF5">
    <property type="entry name" value="SENSOR HISTIDINE KINASE TRCS"/>
    <property type="match status" value="1"/>
</dbReference>
<evidence type="ECO:0000313" key="13">
    <source>
        <dbReference type="EMBL" id="MBP2706610.1"/>
    </source>
</evidence>
<keyword evidence="4" id="KW-0597">Phosphoprotein</keyword>
<keyword evidence="14" id="KW-1185">Reference proteome</keyword>
<dbReference type="InterPro" id="IPR004358">
    <property type="entry name" value="Sig_transdc_His_kin-like_C"/>
</dbReference>
<accession>A0A940WJ72</accession>
<feature type="domain" description="HAMP" evidence="12">
    <location>
        <begin position="178"/>
        <end position="228"/>
    </location>
</feature>
<protein>
    <recommendedName>
        <fullName evidence="3">histidine kinase</fullName>
        <ecNumber evidence="3">2.7.13.3</ecNumber>
    </recommendedName>
</protein>
<evidence type="ECO:0000256" key="5">
    <source>
        <dbReference type="ARBA" id="ARBA00022679"/>
    </source>
</evidence>
<name>A0A940WJ72_9ACTN</name>
<dbReference type="EMBL" id="JAFCNB010000013">
    <property type="protein sequence ID" value="MBP2706610.1"/>
    <property type="molecule type" value="Genomic_DNA"/>
</dbReference>
<dbReference type="PRINTS" id="PR00344">
    <property type="entry name" value="BCTRLSENSOR"/>
</dbReference>
<dbReference type="Proteomes" id="UP000674234">
    <property type="component" value="Unassembled WGS sequence"/>
</dbReference>
<dbReference type="PROSITE" id="PS50109">
    <property type="entry name" value="HIS_KIN"/>
    <property type="match status" value="1"/>
</dbReference>
<dbReference type="GO" id="GO:0000155">
    <property type="term" value="F:phosphorelay sensor kinase activity"/>
    <property type="evidence" value="ECO:0007669"/>
    <property type="project" value="InterPro"/>
</dbReference>
<comment type="catalytic activity">
    <reaction evidence="1">
        <text>ATP + protein L-histidine = ADP + protein N-phospho-L-histidine.</text>
        <dbReference type="EC" id="2.7.13.3"/>
    </reaction>
</comment>
<dbReference type="InterPro" id="IPR036097">
    <property type="entry name" value="HisK_dim/P_sf"/>
</dbReference>
<dbReference type="Gene3D" id="1.10.287.130">
    <property type="match status" value="1"/>
</dbReference>
<proteinExistence type="predicted"/>
<evidence type="ECO:0000256" key="6">
    <source>
        <dbReference type="ARBA" id="ARBA00022692"/>
    </source>
</evidence>
<dbReference type="CDD" id="cd00082">
    <property type="entry name" value="HisKA"/>
    <property type="match status" value="1"/>
</dbReference>
<dbReference type="SUPFAM" id="SSF47384">
    <property type="entry name" value="Homodimeric domain of signal transducing histidine kinase"/>
    <property type="match status" value="1"/>
</dbReference>
<feature type="domain" description="Histidine kinase" evidence="11">
    <location>
        <begin position="236"/>
        <end position="453"/>
    </location>
</feature>
<dbReference type="Pfam" id="PF02518">
    <property type="entry name" value="HATPase_c"/>
    <property type="match status" value="1"/>
</dbReference>
<keyword evidence="7" id="KW-0418">Kinase</keyword>
<dbReference type="CDD" id="cd00075">
    <property type="entry name" value="HATPase"/>
    <property type="match status" value="1"/>
</dbReference>
<dbReference type="Gene3D" id="3.30.565.10">
    <property type="entry name" value="Histidine kinase-like ATPase, C-terminal domain"/>
    <property type="match status" value="1"/>
</dbReference>
<organism evidence="13 14">
    <name type="scientific">Microbispora oryzae</name>
    <dbReference type="NCBI Taxonomy" id="2806554"/>
    <lineage>
        <taxon>Bacteria</taxon>
        <taxon>Bacillati</taxon>
        <taxon>Actinomycetota</taxon>
        <taxon>Actinomycetes</taxon>
        <taxon>Streptosporangiales</taxon>
        <taxon>Streptosporangiaceae</taxon>
        <taxon>Microbispora</taxon>
    </lineage>
</organism>
<evidence type="ECO:0000256" key="9">
    <source>
        <dbReference type="ARBA" id="ARBA00023012"/>
    </source>
</evidence>
<dbReference type="Pfam" id="PF00672">
    <property type="entry name" value="HAMP"/>
    <property type="match status" value="1"/>
</dbReference>
<evidence type="ECO:0000313" key="14">
    <source>
        <dbReference type="Proteomes" id="UP000674234"/>
    </source>
</evidence>
<evidence type="ECO:0000259" key="12">
    <source>
        <dbReference type="PROSITE" id="PS50885"/>
    </source>
</evidence>
<keyword evidence="8" id="KW-1133">Transmembrane helix</keyword>
<comment type="caution">
    <text evidence="13">The sequence shown here is derived from an EMBL/GenBank/DDBJ whole genome shotgun (WGS) entry which is preliminary data.</text>
</comment>
<dbReference type="InterPro" id="IPR036890">
    <property type="entry name" value="HATPase_C_sf"/>
</dbReference>
<dbReference type="SMART" id="SM00387">
    <property type="entry name" value="HATPase_c"/>
    <property type="match status" value="1"/>
</dbReference>
<dbReference type="SUPFAM" id="SSF55874">
    <property type="entry name" value="ATPase domain of HSP90 chaperone/DNA topoisomerase II/histidine kinase"/>
    <property type="match status" value="1"/>
</dbReference>
<evidence type="ECO:0000259" key="11">
    <source>
        <dbReference type="PROSITE" id="PS50109"/>
    </source>
</evidence>
<evidence type="ECO:0000256" key="4">
    <source>
        <dbReference type="ARBA" id="ARBA00022553"/>
    </source>
</evidence>
<evidence type="ECO:0000256" key="7">
    <source>
        <dbReference type="ARBA" id="ARBA00022777"/>
    </source>
</evidence>
<dbReference type="InterPro" id="IPR003660">
    <property type="entry name" value="HAMP_dom"/>
</dbReference>
<dbReference type="EC" id="2.7.13.3" evidence="3"/>
<dbReference type="InterPro" id="IPR005467">
    <property type="entry name" value="His_kinase_dom"/>
</dbReference>
<dbReference type="RefSeq" id="WP_210157889.1">
    <property type="nucleotide sequence ID" value="NZ_JAFCNB010000013.1"/>
</dbReference>